<feature type="compositionally biased region" description="Polar residues" evidence="1">
    <location>
        <begin position="739"/>
        <end position="750"/>
    </location>
</feature>
<proteinExistence type="predicted"/>
<dbReference type="AlphaFoldDB" id="G7DUM3"/>
<feature type="compositionally biased region" description="Low complexity" evidence="1">
    <location>
        <begin position="753"/>
        <end position="762"/>
    </location>
</feature>
<feature type="compositionally biased region" description="Basic and acidic residues" evidence="1">
    <location>
        <begin position="704"/>
        <end position="715"/>
    </location>
</feature>
<accession>G7DUM3</accession>
<dbReference type="OrthoDB" id="2382881at2759"/>
<feature type="region of interest" description="Disordered" evidence="1">
    <location>
        <begin position="736"/>
        <end position="762"/>
    </location>
</feature>
<reference evidence="2 3" key="2">
    <citation type="journal article" date="2012" name="Open Biol.">
        <title>Characteristics of nucleosomes and linker DNA regions on the genome of the basidiomycete Mixia osmundae revealed by mono- and dinucleosome mapping.</title>
        <authorList>
            <person name="Nishida H."/>
            <person name="Kondo S."/>
            <person name="Matsumoto T."/>
            <person name="Suzuki Y."/>
            <person name="Yoshikawa H."/>
            <person name="Taylor T.D."/>
            <person name="Sugiyama J."/>
        </authorList>
    </citation>
    <scope>NUCLEOTIDE SEQUENCE [LARGE SCALE GENOMIC DNA]</scope>
    <source>
        <strain evidence="3">CBS 9802 / IAM 14324 / JCM 22182 / KY 12970</strain>
    </source>
</reference>
<sequence length="790" mass="87244">MDGWPADSPSVGLSNNIARLSLSGVGKQRLRWDHIRTELNDRALYAHAPAKVSAASIAQFPPISAQVALLNRPRDRQRLINFVQARIGSALIEDDLLAEYMLEDQLETQRQQYITPQTIASWQGANGYRVIASHGGPSGSSLRFLNWPSLAESSRCVRTSLELRLPIRRVVVNRSEQPTFAVVTHGGTCFVSDQGPPRYLRQSATLGGMTHADAAVSAADSGEAIVLALDGSAHACNIQRLPALASTAPSSGIATLLCRADEQDDSAMPTRRIAYADEQRALMLSASSLRTYDLRAGPGSGTILFDAADQCGKLHDMSLDADRAQIAIMSDRNILWLDQRMSRRPLLSCEHHKEPTAIWSLVNIPTERQEQQKIALWTPASRLMTTYLVERTSDMMLQIDSLPRAIEGVSTSLLRTGVTTLSDSDGVLHLYESFKDGSVTRAQVIPRDPHRRHSVPAPVNDLHADTETELGMRNLARTNEERRLATLVNLRGLYEISTGMCDECYLEPEERTPRETSERMDLHAYGGRSTWYELASRLEASQQPALTNSDRLHSTQLLSSTSWDWRRQLNENEDVGVPRPIPMAASDSSSLLSASIGIAQKRARQEKETRSTVVLDRLEKDIQLDLELSALGVTPIAPEGPATIYQERARGEEAAPYHFRALVPRIPSEDEDSDTFADRRRIDGLLARSLLSEWQPGSAPATREASEGMQEDRKPTRPLRRTPLPVAIAKLPDLPIEMPQSNGVASTQIPEESASQFAQLSQQASTLQIASQFVPGKHAARQPRKRAKGF</sequence>
<gene>
    <name evidence="2" type="primary">Mo00932</name>
    <name evidence="2" type="ORF">E5Q_00932</name>
</gene>
<reference evidence="2 3" key="1">
    <citation type="journal article" date="2011" name="J. Gen. Appl. Microbiol.">
        <title>Draft genome sequencing of the enigmatic basidiomycete Mixia osmundae.</title>
        <authorList>
            <person name="Nishida H."/>
            <person name="Nagatsuka Y."/>
            <person name="Sugiyama J."/>
        </authorList>
    </citation>
    <scope>NUCLEOTIDE SEQUENCE [LARGE SCALE GENOMIC DNA]</scope>
    <source>
        <strain evidence="3">CBS 9802 / IAM 14324 / JCM 22182 / KY 12970</strain>
    </source>
</reference>
<evidence type="ECO:0000256" key="1">
    <source>
        <dbReference type="SAM" id="MobiDB-lite"/>
    </source>
</evidence>
<dbReference type="HOGENOM" id="CLU_355285_0_0_1"/>
<organism evidence="2 3">
    <name type="scientific">Mixia osmundae (strain CBS 9802 / IAM 14324 / JCM 22182 / KY 12970)</name>
    <dbReference type="NCBI Taxonomy" id="764103"/>
    <lineage>
        <taxon>Eukaryota</taxon>
        <taxon>Fungi</taxon>
        <taxon>Dikarya</taxon>
        <taxon>Basidiomycota</taxon>
        <taxon>Pucciniomycotina</taxon>
        <taxon>Mixiomycetes</taxon>
        <taxon>Mixiales</taxon>
        <taxon>Mixiaceae</taxon>
        <taxon>Mixia</taxon>
    </lineage>
</organism>
<feature type="region of interest" description="Disordered" evidence="1">
    <location>
        <begin position="693"/>
        <end position="724"/>
    </location>
</feature>
<evidence type="ECO:0000313" key="2">
    <source>
        <dbReference type="EMBL" id="GAA94283.1"/>
    </source>
</evidence>
<name>G7DUM3_MIXOS</name>
<dbReference type="Proteomes" id="UP000009131">
    <property type="component" value="Unassembled WGS sequence"/>
</dbReference>
<protein>
    <submittedName>
        <fullName evidence="2">Uncharacterized protein</fullName>
    </submittedName>
</protein>
<keyword evidence="3" id="KW-1185">Reference proteome</keyword>
<dbReference type="RefSeq" id="XP_014564945.1">
    <property type="nucleotide sequence ID" value="XM_014709459.1"/>
</dbReference>
<comment type="caution">
    <text evidence="2">The sequence shown here is derived from an EMBL/GenBank/DDBJ whole genome shotgun (WGS) entry which is preliminary data.</text>
</comment>
<dbReference type="EMBL" id="BABT02000029">
    <property type="protein sequence ID" value="GAA94283.1"/>
    <property type="molecule type" value="Genomic_DNA"/>
</dbReference>
<dbReference type="InParanoid" id="G7DUM3"/>
<evidence type="ECO:0000313" key="3">
    <source>
        <dbReference type="Proteomes" id="UP000009131"/>
    </source>
</evidence>